<dbReference type="GO" id="GO:0015074">
    <property type="term" value="P:DNA integration"/>
    <property type="evidence" value="ECO:0007669"/>
    <property type="project" value="UniProtKB-KW"/>
</dbReference>
<dbReference type="Gene3D" id="1.10.150.130">
    <property type="match status" value="1"/>
</dbReference>
<dbReference type="EMBL" id="JACIIV010000045">
    <property type="protein sequence ID" value="MBB6229375.1"/>
    <property type="molecule type" value="Genomic_DNA"/>
</dbReference>
<organism evidence="5 6">
    <name type="scientific">Polymorphobacter multimanifer</name>
    <dbReference type="NCBI Taxonomy" id="1070431"/>
    <lineage>
        <taxon>Bacteria</taxon>
        <taxon>Pseudomonadati</taxon>
        <taxon>Pseudomonadota</taxon>
        <taxon>Alphaproteobacteria</taxon>
        <taxon>Sphingomonadales</taxon>
        <taxon>Sphingosinicellaceae</taxon>
        <taxon>Polymorphobacter</taxon>
    </lineage>
</organism>
<keyword evidence="3" id="KW-0233">DNA recombination</keyword>
<gene>
    <name evidence="5" type="ORF">FHS79_003576</name>
</gene>
<dbReference type="InterPro" id="IPR011010">
    <property type="entry name" value="DNA_brk_join_enz"/>
</dbReference>
<keyword evidence="1" id="KW-0229">DNA integration</keyword>
<evidence type="ECO:0000313" key="5">
    <source>
        <dbReference type="EMBL" id="MBB6229375.1"/>
    </source>
</evidence>
<dbReference type="InterPro" id="IPR013762">
    <property type="entry name" value="Integrase-like_cat_sf"/>
</dbReference>
<sequence length="353" mass="37782">MDLLAGDGPAIGPTTYDRFEAWWYGAAANSRRAFAADMRAWGSFRRGRGQPMIPAGAVDVRDFARAQVRAGLKASSIARQLASIAILHDLAGLPSPTRDRVVSGEMKGIRREEGLDGRGRRRQALPLRLKGEVGDIVTDEPLPLSVMALLTTLDTTTAAGARDAVLLLLGTDLGRRRSEYAAMNVGDVTAAGDGSGTMLIRRSKTDQSGEGRVKYLSPDAMVAIRTWLAIRQGDDESLLPSDTPLLTSVDRFGRVGGRLSDDGIRDVLLRIARRGLRMLQPELEDAAIENKLRGLSGHSLRVGFAQDLTAAGEGLAAICQAADWSSPAMPTRYAEALAARSGAVARLRRKIGG</sequence>
<dbReference type="Gene3D" id="1.10.443.10">
    <property type="entry name" value="Intergrase catalytic core"/>
    <property type="match status" value="1"/>
</dbReference>
<proteinExistence type="predicted"/>
<accession>A0A841LHT8</accession>
<dbReference type="AlphaFoldDB" id="A0A841LHT8"/>
<evidence type="ECO:0000313" key="6">
    <source>
        <dbReference type="Proteomes" id="UP000538147"/>
    </source>
</evidence>
<keyword evidence="6" id="KW-1185">Reference proteome</keyword>
<feature type="domain" description="Tyr recombinase" evidence="4">
    <location>
        <begin position="132"/>
        <end position="346"/>
    </location>
</feature>
<dbReference type="InterPro" id="IPR010998">
    <property type="entry name" value="Integrase_recombinase_N"/>
</dbReference>
<dbReference type="PROSITE" id="PS51898">
    <property type="entry name" value="TYR_RECOMBINASE"/>
    <property type="match status" value="1"/>
</dbReference>
<evidence type="ECO:0000256" key="3">
    <source>
        <dbReference type="ARBA" id="ARBA00023172"/>
    </source>
</evidence>
<dbReference type="RefSeq" id="WP_184203031.1">
    <property type="nucleotide sequence ID" value="NZ_JACIIV010000045.1"/>
</dbReference>
<dbReference type="SUPFAM" id="SSF56349">
    <property type="entry name" value="DNA breaking-rejoining enzymes"/>
    <property type="match status" value="1"/>
</dbReference>
<dbReference type="Proteomes" id="UP000538147">
    <property type="component" value="Unassembled WGS sequence"/>
</dbReference>
<dbReference type="GO" id="GO:0006310">
    <property type="term" value="P:DNA recombination"/>
    <property type="evidence" value="ECO:0007669"/>
    <property type="project" value="UniProtKB-KW"/>
</dbReference>
<dbReference type="InterPro" id="IPR002104">
    <property type="entry name" value="Integrase_catalytic"/>
</dbReference>
<dbReference type="SUPFAM" id="SSF47823">
    <property type="entry name" value="lambda integrase-like, N-terminal domain"/>
    <property type="match status" value="1"/>
</dbReference>
<evidence type="ECO:0000256" key="2">
    <source>
        <dbReference type="ARBA" id="ARBA00023125"/>
    </source>
</evidence>
<dbReference type="Pfam" id="PF00589">
    <property type="entry name" value="Phage_integrase"/>
    <property type="match status" value="1"/>
</dbReference>
<keyword evidence="2" id="KW-0238">DNA-binding</keyword>
<comment type="caution">
    <text evidence="5">The sequence shown here is derived from an EMBL/GenBank/DDBJ whole genome shotgun (WGS) entry which is preliminary data.</text>
</comment>
<evidence type="ECO:0000256" key="1">
    <source>
        <dbReference type="ARBA" id="ARBA00022908"/>
    </source>
</evidence>
<dbReference type="InterPro" id="IPR004107">
    <property type="entry name" value="Integrase_SAM-like_N"/>
</dbReference>
<dbReference type="Pfam" id="PF02899">
    <property type="entry name" value="Phage_int_SAM_1"/>
    <property type="match status" value="1"/>
</dbReference>
<protein>
    <submittedName>
        <fullName evidence="5">Site-specific recombinase XerD</fullName>
    </submittedName>
</protein>
<reference evidence="5 6" key="1">
    <citation type="submission" date="2020-08" db="EMBL/GenBank/DDBJ databases">
        <title>Genomic Encyclopedia of Type Strains, Phase IV (KMG-IV): sequencing the most valuable type-strain genomes for metagenomic binning, comparative biology and taxonomic classification.</title>
        <authorList>
            <person name="Goeker M."/>
        </authorList>
    </citation>
    <scope>NUCLEOTIDE SEQUENCE [LARGE SCALE GENOMIC DNA]</scope>
    <source>
        <strain evidence="5 6">DSM 102189</strain>
    </source>
</reference>
<dbReference type="GO" id="GO:0003677">
    <property type="term" value="F:DNA binding"/>
    <property type="evidence" value="ECO:0007669"/>
    <property type="project" value="UniProtKB-KW"/>
</dbReference>
<evidence type="ECO:0000259" key="4">
    <source>
        <dbReference type="PROSITE" id="PS51898"/>
    </source>
</evidence>
<name>A0A841LHT8_9SPHN</name>